<dbReference type="Gene3D" id="3.20.20.100">
    <property type="entry name" value="NADP-dependent oxidoreductase domain"/>
    <property type="match status" value="1"/>
</dbReference>
<dbReference type="PANTHER" id="PTHR43625">
    <property type="entry name" value="AFLATOXIN B1 ALDEHYDE REDUCTASE"/>
    <property type="match status" value="1"/>
</dbReference>
<evidence type="ECO:0000256" key="2">
    <source>
        <dbReference type="ARBA" id="ARBA00023002"/>
    </source>
</evidence>
<evidence type="ECO:0000313" key="4">
    <source>
        <dbReference type="Proteomes" id="UP001428341"/>
    </source>
</evidence>
<proteinExistence type="predicted"/>
<name>A0AAP0LLK0_9ROSI</name>
<dbReference type="PANTHER" id="PTHR43625:SF40">
    <property type="entry name" value="ALDO-KETO REDUCTASE YAKC [NADP(+)]"/>
    <property type="match status" value="1"/>
</dbReference>
<dbReference type="CDD" id="cd09272">
    <property type="entry name" value="RNase_HI_RT_Ty1"/>
    <property type="match status" value="1"/>
</dbReference>
<dbReference type="Proteomes" id="UP001428341">
    <property type="component" value="Unassembled WGS sequence"/>
</dbReference>
<dbReference type="GO" id="GO:0016491">
    <property type="term" value="F:oxidoreductase activity"/>
    <property type="evidence" value="ECO:0007669"/>
    <property type="project" value="UniProtKB-KW"/>
</dbReference>
<organism evidence="3 4">
    <name type="scientific">Citrus x changshan-huyou</name>
    <dbReference type="NCBI Taxonomy" id="2935761"/>
    <lineage>
        <taxon>Eukaryota</taxon>
        <taxon>Viridiplantae</taxon>
        <taxon>Streptophyta</taxon>
        <taxon>Embryophyta</taxon>
        <taxon>Tracheophyta</taxon>
        <taxon>Spermatophyta</taxon>
        <taxon>Magnoliopsida</taxon>
        <taxon>eudicotyledons</taxon>
        <taxon>Gunneridae</taxon>
        <taxon>Pentapetalae</taxon>
        <taxon>rosids</taxon>
        <taxon>malvids</taxon>
        <taxon>Sapindales</taxon>
        <taxon>Rutaceae</taxon>
        <taxon>Aurantioideae</taxon>
        <taxon>Citrus</taxon>
    </lineage>
</organism>
<comment type="caution">
    <text evidence="3">The sequence shown here is derived from an EMBL/GenBank/DDBJ whole genome shotgun (WGS) entry which is preliminary data.</text>
</comment>
<evidence type="ECO:0000256" key="1">
    <source>
        <dbReference type="ARBA" id="ARBA00022857"/>
    </source>
</evidence>
<dbReference type="EMBL" id="JBCGBO010000025">
    <property type="protein sequence ID" value="KAK9177577.1"/>
    <property type="molecule type" value="Genomic_DNA"/>
</dbReference>
<sequence length="154" mass="17303">MTGDVDSRKSLSRYLLTIVGGAISWQSKLQQCVALSTIKEEYIAITKGYKETLWMKNFLQELGVKQNIFVVNEKRIHPAQLALARLHHQGDDVCPIPRTTKFEQLNENIEALTVKLAPEEMAEHDSIALADVVKGDRHPDTVTTYKDSDTPPLS</sequence>
<keyword evidence="4" id="KW-1185">Reference proteome</keyword>
<gene>
    <name evidence="3" type="ORF">WN944_029600</name>
</gene>
<evidence type="ECO:0000313" key="3">
    <source>
        <dbReference type="EMBL" id="KAK9177577.1"/>
    </source>
</evidence>
<dbReference type="GO" id="GO:0005737">
    <property type="term" value="C:cytoplasm"/>
    <property type="evidence" value="ECO:0007669"/>
    <property type="project" value="TreeGrafter"/>
</dbReference>
<dbReference type="InterPro" id="IPR036812">
    <property type="entry name" value="NAD(P)_OxRdtase_dom_sf"/>
</dbReference>
<keyword evidence="2" id="KW-0560">Oxidoreductase</keyword>
<accession>A0AAP0LLK0</accession>
<evidence type="ECO:0008006" key="5">
    <source>
        <dbReference type="Google" id="ProtNLM"/>
    </source>
</evidence>
<keyword evidence="1" id="KW-0521">NADP</keyword>
<dbReference type="InterPro" id="IPR050791">
    <property type="entry name" value="Aldo-Keto_reductase"/>
</dbReference>
<protein>
    <recommendedName>
        <fullName evidence="5">Retrovirus-related Pol polyprotein from transposon TNT 1-94</fullName>
    </recommendedName>
</protein>
<reference evidence="3 4" key="1">
    <citation type="submission" date="2024-05" db="EMBL/GenBank/DDBJ databases">
        <title>Haplotype-resolved chromosome-level genome assembly of Huyou (Citrus changshanensis).</title>
        <authorList>
            <person name="Miao C."/>
            <person name="Chen W."/>
            <person name="Wu Y."/>
            <person name="Wang L."/>
            <person name="Zhao S."/>
            <person name="Grierson D."/>
            <person name="Xu C."/>
            <person name="Chen K."/>
        </authorList>
    </citation>
    <scope>NUCLEOTIDE SEQUENCE [LARGE SCALE GENOMIC DNA]</scope>
    <source>
        <strain evidence="3">01-14</strain>
        <tissue evidence="3">Leaf</tissue>
    </source>
</reference>
<dbReference type="SUPFAM" id="SSF51430">
    <property type="entry name" value="NAD(P)-linked oxidoreductase"/>
    <property type="match status" value="1"/>
</dbReference>
<dbReference type="AlphaFoldDB" id="A0AAP0LLK0"/>